<dbReference type="AlphaFoldDB" id="A0A382FRM8"/>
<dbReference type="InterPro" id="IPR003737">
    <property type="entry name" value="GlcNAc_PI_deacetylase-related"/>
</dbReference>
<dbReference type="SUPFAM" id="SSF102588">
    <property type="entry name" value="LmbE-like"/>
    <property type="match status" value="1"/>
</dbReference>
<evidence type="ECO:0000313" key="1">
    <source>
        <dbReference type="EMBL" id="SVB65034.1"/>
    </source>
</evidence>
<accession>A0A382FRM8</accession>
<gene>
    <name evidence="1" type="ORF">METZ01_LOCUS217888</name>
</gene>
<dbReference type="Pfam" id="PF02585">
    <property type="entry name" value="PIG-L"/>
    <property type="match status" value="1"/>
</dbReference>
<proteinExistence type="predicted"/>
<organism evidence="1">
    <name type="scientific">marine metagenome</name>
    <dbReference type="NCBI Taxonomy" id="408172"/>
    <lineage>
        <taxon>unclassified sequences</taxon>
        <taxon>metagenomes</taxon>
        <taxon>ecological metagenomes</taxon>
    </lineage>
</organism>
<name>A0A382FRM8_9ZZZZ</name>
<evidence type="ECO:0008006" key="2">
    <source>
        <dbReference type="Google" id="ProtNLM"/>
    </source>
</evidence>
<dbReference type="EMBL" id="UINC01051188">
    <property type="protein sequence ID" value="SVB65034.1"/>
    <property type="molecule type" value="Genomic_DNA"/>
</dbReference>
<dbReference type="InterPro" id="IPR024078">
    <property type="entry name" value="LmbE-like_dom_sf"/>
</dbReference>
<reference evidence="1" key="1">
    <citation type="submission" date="2018-05" db="EMBL/GenBank/DDBJ databases">
        <authorList>
            <person name="Lanie J.A."/>
            <person name="Ng W.-L."/>
            <person name="Kazmierczak K.M."/>
            <person name="Andrzejewski T.M."/>
            <person name="Davidsen T.M."/>
            <person name="Wayne K.J."/>
            <person name="Tettelin H."/>
            <person name="Glass J.I."/>
            <person name="Rusch D."/>
            <person name="Podicherti R."/>
            <person name="Tsui H.-C.T."/>
            <person name="Winkler M.E."/>
        </authorList>
    </citation>
    <scope>NUCLEOTIDE SEQUENCE</scope>
</reference>
<dbReference type="Gene3D" id="3.40.50.10320">
    <property type="entry name" value="LmbE-like"/>
    <property type="match status" value="1"/>
</dbReference>
<protein>
    <recommendedName>
        <fullName evidence="2">LmbE family protein</fullName>
    </recommendedName>
</protein>
<sequence>MMAGTLVLLRQAGWETHTLNISSGNCGSVSMGAEKIEAKRLAEARDAATIIGAEFHSPFSRDLEILYDLRHLRHLASIIREVNPTIVLTHSPEDYMEDHTNTSRLAV</sequence>
<feature type="non-terminal residue" evidence="1">
    <location>
        <position position="107"/>
    </location>
</feature>